<reference evidence="2" key="1">
    <citation type="journal article" date="2014" name="Front. Microbiol.">
        <title>High frequency of phylogenetically diverse reductive dehalogenase-homologous genes in deep subseafloor sedimentary metagenomes.</title>
        <authorList>
            <person name="Kawai M."/>
            <person name="Futagami T."/>
            <person name="Toyoda A."/>
            <person name="Takaki Y."/>
            <person name="Nishi S."/>
            <person name="Hori S."/>
            <person name="Arai W."/>
            <person name="Tsubouchi T."/>
            <person name="Morono Y."/>
            <person name="Uchiyama I."/>
            <person name="Ito T."/>
            <person name="Fujiyama A."/>
            <person name="Inagaki F."/>
            <person name="Takami H."/>
        </authorList>
    </citation>
    <scope>NUCLEOTIDE SEQUENCE</scope>
    <source>
        <strain evidence="2">Expedition CK06-06</strain>
    </source>
</reference>
<accession>X0UYF0</accession>
<feature type="non-terminal residue" evidence="2">
    <location>
        <position position="86"/>
    </location>
</feature>
<proteinExistence type="predicted"/>
<dbReference type="SUPFAM" id="SSF53335">
    <property type="entry name" value="S-adenosyl-L-methionine-dependent methyltransferases"/>
    <property type="match status" value="1"/>
</dbReference>
<name>X0UYF0_9ZZZZ</name>
<protein>
    <recommendedName>
        <fullName evidence="1">Methyltransferase domain-containing protein</fullName>
    </recommendedName>
</protein>
<dbReference type="InterPro" id="IPR029063">
    <property type="entry name" value="SAM-dependent_MTases_sf"/>
</dbReference>
<evidence type="ECO:0000259" key="1">
    <source>
        <dbReference type="Pfam" id="PF13847"/>
    </source>
</evidence>
<evidence type="ECO:0000313" key="2">
    <source>
        <dbReference type="EMBL" id="GAG04197.1"/>
    </source>
</evidence>
<feature type="domain" description="Methyltransferase" evidence="1">
    <location>
        <begin position="37"/>
        <end position="81"/>
    </location>
</feature>
<organism evidence="2">
    <name type="scientific">marine sediment metagenome</name>
    <dbReference type="NCBI Taxonomy" id="412755"/>
    <lineage>
        <taxon>unclassified sequences</taxon>
        <taxon>metagenomes</taxon>
        <taxon>ecological metagenomes</taxon>
    </lineage>
</organism>
<dbReference type="CDD" id="cd02440">
    <property type="entry name" value="AdoMet_MTases"/>
    <property type="match status" value="1"/>
</dbReference>
<dbReference type="EMBL" id="BARS01020171">
    <property type="protein sequence ID" value="GAG04197.1"/>
    <property type="molecule type" value="Genomic_DNA"/>
</dbReference>
<comment type="caution">
    <text evidence="2">The sequence shown here is derived from an EMBL/GenBank/DDBJ whole genome shotgun (WGS) entry which is preliminary data.</text>
</comment>
<sequence length="86" mass="9433">MSAKDYFDNAANTWDEKFHTPELSSFLEKLVPQFGLKAGQTVLDVGTGTGVLIPYLIRAVGPAGSVTAIDYSEKMVQICKTKHFTH</sequence>
<gene>
    <name evidence="2" type="ORF">S01H1_32566</name>
</gene>
<dbReference type="AlphaFoldDB" id="X0UYF0"/>
<dbReference type="Gene3D" id="3.40.50.150">
    <property type="entry name" value="Vaccinia Virus protein VP39"/>
    <property type="match status" value="1"/>
</dbReference>
<dbReference type="Pfam" id="PF13847">
    <property type="entry name" value="Methyltransf_31"/>
    <property type="match status" value="1"/>
</dbReference>
<dbReference type="InterPro" id="IPR025714">
    <property type="entry name" value="Methyltranfer_dom"/>
</dbReference>